<proteinExistence type="predicted"/>
<feature type="transmembrane region" description="Helical" evidence="6">
    <location>
        <begin position="127"/>
        <end position="148"/>
    </location>
</feature>
<accession>A0ABX2S434</accession>
<evidence type="ECO:0000256" key="6">
    <source>
        <dbReference type="SAM" id="Phobius"/>
    </source>
</evidence>
<feature type="transmembrane region" description="Helical" evidence="6">
    <location>
        <begin position="20"/>
        <end position="41"/>
    </location>
</feature>
<dbReference type="Proteomes" id="UP000533017">
    <property type="component" value="Unassembled WGS sequence"/>
</dbReference>
<evidence type="ECO:0000313" key="8">
    <source>
        <dbReference type="Proteomes" id="UP000533017"/>
    </source>
</evidence>
<organism evidence="7 8">
    <name type="scientific">Actinopolymorpha cephalotaxi</name>
    <dbReference type="NCBI Taxonomy" id="504797"/>
    <lineage>
        <taxon>Bacteria</taxon>
        <taxon>Bacillati</taxon>
        <taxon>Actinomycetota</taxon>
        <taxon>Actinomycetes</taxon>
        <taxon>Propionibacteriales</taxon>
        <taxon>Actinopolymorphaceae</taxon>
        <taxon>Actinopolymorpha</taxon>
    </lineage>
</organism>
<gene>
    <name evidence="7" type="ORF">FHR37_003251</name>
</gene>
<keyword evidence="8" id="KW-1185">Reference proteome</keyword>
<reference evidence="7 8" key="1">
    <citation type="submission" date="2020-07" db="EMBL/GenBank/DDBJ databases">
        <title>Sequencing the genomes of 1000 actinobacteria strains.</title>
        <authorList>
            <person name="Klenk H.-P."/>
        </authorList>
    </citation>
    <scope>NUCLEOTIDE SEQUENCE [LARGE SCALE GENOMIC DNA]</scope>
    <source>
        <strain evidence="7 8">DSM 45117</strain>
    </source>
</reference>
<keyword evidence="4 6" id="KW-1133">Transmembrane helix</keyword>
<feature type="transmembrane region" description="Helical" evidence="6">
    <location>
        <begin position="53"/>
        <end position="77"/>
    </location>
</feature>
<dbReference type="RefSeq" id="WP_175542290.1">
    <property type="nucleotide sequence ID" value="NZ_FOOI01000001.1"/>
</dbReference>
<dbReference type="InterPro" id="IPR022791">
    <property type="entry name" value="L-PG_synthase/AglD"/>
</dbReference>
<evidence type="ECO:0000313" key="7">
    <source>
        <dbReference type="EMBL" id="NYH84400.1"/>
    </source>
</evidence>
<keyword evidence="2" id="KW-1003">Cell membrane</keyword>
<keyword evidence="3 6" id="KW-0812">Transmembrane</keyword>
<evidence type="ECO:0000256" key="3">
    <source>
        <dbReference type="ARBA" id="ARBA00022692"/>
    </source>
</evidence>
<evidence type="ECO:0000256" key="4">
    <source>
        <dbReference type="ARBA" id="ARBA00022989"/>
    </source>
</evidence>
<comment type="caution">
    <text evidence="7">The sequence shown here is derived from an EMBL/GenBank/DDBJ whole genome shotgun (WGS) entry which is preliminary data.</text>
</comment>
<keyword evidence="5 6" id="KW-0472">Membrane</keyword>
<sequence length="321" mass="33887">MFSLRVVTTSALRVINGRAVRLGFAAIAVTFGVLAVATRWAEVTSALGRLHPLLVLAALAPAILALTCAMVMWRLLLAGLGSRLPARVAARVLFVSQLGKHLPGSVWPMLAQMELGRDHGVPRRRTATAFVLTMLFSLTTGLLVATGTLPFAAGAQTRDYRWAFLLTPLLLALLHPRVLDPLLTRLLKLVRRPAMERPLTGRTTALVAATGVVQWLLNGLHAWILAVGLGADPVAAVPLAVGGFALAWCVGFLVVVTPAGLGVREAVLVATLAPVLAPADALVLALVSRVLLTASDLILAGASVTSMRGSRHHRTTREPVS</sequence>
<comment type="subcellular location">
    <subcellularLocation>
        <location evidence="1">Cell membrane</location>
        <topology evidence="1">Multi-pass membrane protein</topology>
    </subcellularLocation>
</comment>
<feature type="transmembrane region" description="Helical" evidence="6">
    <location>
        <begin position="266"/>
        <end position="287"/>
    </location>
</feature>
<dbReference type="Pfam" id="PF03706">
    <property type="entry name" value="LPG_synthase_TM"/>
    <property type="match status" value="1"/>
</dbReference>
<evidence type="ECO:0008006" key="9">
    <source>
        <dbReference type="Google" id="ProtNLM"/>
    </source>
</evidence>
<feature type="transmembrane region" description="Helical" evidence="6">
    <location>
        <begin position="237"/>
        <end position="259"/>
    </location>
</feature>
<feature type="transmembrane region" description="Helical" evidence="6">
    <location>
        <begin position="199"/>
        <end position="217"/>
    </location>
</feature>
<name>A0ABX2S434_9ACTN</name>
<evidence type="ECO:0000256" key="5">
    <source>
        <dbReference type="ARBA" id="ARBA00023136"/>
    </source>
</evidence>
<protein>
    <recommendedName>
        <fullName evidence="9">Lysylphosphatidylglycerol synthase TM region</fullName>
    </recommendedName>
</protein>
<dbReference type="EMBL" id="JACBZA010000001">
    <property type="protein sequence ID" value="NYH84400.1"/>
    <property type="molecule type" value="Genomic_DNA"/>
</dbReference>
<feature type="transmembrane region" description="Helical" evidence="6">
    <location>
        <begin position="160"/>
        <end position="179"/>
    </location>
</feature>
<evidence type="ECO:0000256" key="1">
    <source>
        <dbReference type="ARBA" id="ARBA00004651"/>
    </source>
</evidence>
<evidence type="ECO:0000256" key="2">
    <source>
        <dbReference type="ARBA" id="ARBA00022475"/>
    </source>
</evidence>